<organism evidence="3 4">
    <name type="scientific">Gymnopilus dilepis</name>
    <dbReference type="NCBI Taxonomy" id="231916"/>
    <lineage>
        <taxon>Eukaryota</taxon>
        <taxon>Fungi</taxon>
        <taxon>Dikarya</taxon>
        <taxon>Basidiomycota</taxon>
        <taxon>Agaricomycotina</taxon>
        <taxon>Agaricomycetes</taxon>
        <taxon>Agaricomycetidae</taxon>
        <taxon>Agaricales</taxon>
        <taxon>Agaricineae</taxon>
        <taxon>Hymenogastraceae</taxon>
        <taxon>Gymnopilus</taxon>
    </lineage>
</organism>
<evidence type="ECO:0000256" key="1">
    <source>
        <dbReference type="SAM" id="MobiDB-lite"/>
    </source>
</evidence>
<name>A0A409XYM9_9AGAR</name>
<dbReference type="OrthoDB" id="3061923at2759"/>
<feature type="region of interest" description="Disordered" evidence="1">
    <location>
        <begin position="93"/>
        <end position="151"/>
    </location>
</feature>
<dbReference type="STRING" id="231916.A0A409XYM9"/>
<keyword evidence="2" id="KW-1133">Transmembrane helix</keyword>
<proteinExistence type="predicted"/>
<feature type="transmembrane region" description="Helical" evidence="2">
    <location>
        <begin position="239"/>
        <end position="262"/>
    </location>
</feature>
<evidence type="ECO:0000256" key="2">
    <source>
        <dbReference type="SAM" id="Phobius"/>
    </source>
</evidence>
<feature type="compositionally biased region" description="Basic and acidic residues" evidence="1">
    <location>
        <begin position="322"/>
        <end position="332"/>
    </location>
</feature>
<reference evidence="3 4" key="1">
    <citation type="journal article" date="2018" name="Evol. Lett.">
        <title>Horizontal gene cluster transfer increased hallucinogenic mushroom diversity.</title>
        <authorList>
            <person name="Reynolds H.T."/>
            <person name="Vijayakumar V."/>
            <person name="Gluck-Thaler E."/>
            <person name="Korotkin H.B."/>
            <person name="Matheny P.B."/>
            <person name="Slot J.C."/>
        </authorList>
    </citation>
    <scope>NUCLEOTIDE SEQUENCE [LARGE SCALE GENOMIC DNA]</scope>
    <source>
        <strain evidence="3 4">SRW20</strain>
    </source>
</reference>
<feature type="region of interest" description="Disordered" evidence="1">
    <location>
        <begin position="280"/>
        <end position="300"/>
    </location>
</feature>
<dbReference type="InParanoid" id="A0A409XYM9"/>
<feature type="compositionally biased region" description="Polar residues" evidence="1">
    <location>
        <begin position="93"/>
        <end position="125"/>
    </location>
</feature>
<comment type="caution">
    <text evidence="3">The sequence shown here is derived from an EMBL/GenBank/DDBJ whole genome shotgun (WGS) entry which is preliminary data.</text>
</comment>
<sequence>MYQFGTWDWEDVPLVTQGSSDGAPIIEIDGLALPASGPYFVEGDVGPKAPAPLNPPTLTPDVISPTTFFAPPTSLIPSDRPVSGLFTRASDTLTPRVTETGQVSDQISPQSTNGMMTDSVGTTHQPSDSLLSPLPESTAPPNTSGPLPTSTIFSSPLASPIASSTLVPTLSSAFSPLLASTTFSVRSASSSPADLSSSSALSPPPSSSQLSSSNALGSPSSLPPLAGKDSNFNVHGGPFYIGIVFAVIAGISLLVALIAWWVRVRSHARRRDAENTFVPWAGSGKDQSGRLEAGQASDPMSDSHLVFRSRQDLAHLQAWNPRGDRDVGEPRRVNQSLFDVPNGSRASGPPDRDFPIALRPGARQLPSHLIGEYVAGDGMQEVPLHEHSHPVSFGNVGHSDQGHSSQHMVERLRLHRKRDRQALPEELGPLPTPGGPLPEVHEEVSLESWSASIKAGLATAFNAVAANLPNAPRASEEDHFTAFPKRTARKSIRDTFGREGVSGSDGLSREKSMSTTKSKPWTLEETGNGAGIVHILVNDEHSPDRALAPSSTYSLEEGKRVLPHDVRRPDNFAKARGQVSTGSTIANHLCRSPSLYSVASLQAGHPMG</sequence>
<keyword evidence="2" id="KW-0472">Membrane</keyword>
<feature type="compositionally biased region" description="Polar residues" evidence="1">
    <location>
        <begin position="139"/>
        <end position="151"/>
    </location>
</feature>
<keyword evidence="2" id="KW-0812">Transmembrane</keyword>
<evidence type="ECO:0000313" key="4">
    <source>
        <dbReference type="Proteomes" id="UP000284706"/>
    </source>
</evidence>
<dbReference type="AlphaFoldDB" id="A0A409XYM9"/>
<accession>A0A409XYM9</accession>
<feature type="region of interest" description="Disordered" evidence="1">
    <location>
        <begin position="496"/>
        <end position="525"/>
    </location>
</feature>
<feature type="compositionally biased region" description="Low complexity" evidence="1">
    <location>
        <begin position="126"/>
        <end position="135"/>
    </location>
</feature>
<feature type="region of interest" description="Disordered" evidence="1">
    <location>
        <begin position="320"/>
        <end position="352"/>
    </location>
</feature>
<evidence type="ECO:0000313" key="3">
    <source>
        <dbReference type="EMBL" id="PPQ95829.1"/>
    </source>
</evidence>
<dbReference type="Proteomes" id="UP000284706">
    <property type="component" value="Unassembled WGS sequence"/>
</dbReference>
<dbReference type="EMBL" id="NHYE01001411">
    <property type="protein sequence ID" value="PPQ95829.1"/>
    <property type="molecule type" value="Genomic_DNA"/>
</dbReference>
<protein>
    <submittedName>
        <fullName evidence="3">Uncharacterized protein</fullName>
    </submittedName>
</protein>
<keyword evidence="4" id="KW-1185">Reference proteome</keyword>
<feature type="region of interest" description="Disordered" evidence="1">
    <location>
        <begin position="194"/>
        <end position="222"/>
    </location>
</feature>
<gene>
    <name evidence="3" type="ORF">CVT26_015938</name>
</gene>